<proteinExistence type="predicted"/>
<name>G8TS05_SULAD</name>
<reference evidence="2 3" key="2">
    <citation type="journal article" date="2012" name="Stand. Genomic Sci.">
        <title>Complete genome sequence of the moderately thermophilic mineral-sulfide-oxidizing firmicute Sulfobacillus acidophilus type strain (NAL(T)).</title>
        <authorList>
            <person name="Anderson I."/>
            <person name="Chertkov O."/>
            <person name="Chen A."/>
            <person name="Saunders E."/>
            <person name="Lapidus A."/>
            <person name="Nolan M."/>
            <person name="Lucas S."/>
            <person name="Hammon N."/>
            <person name="Deshpande S."/>
            <person name="Cheng J.F."/>
            <person name="Han C."/>
            <person name="Tapia R."/>
            <person name="Goodwin L.A."/>
            <person name="Pitluck S."/>
            <person name="Liolios K."/>
            <person name="Pagani I."/>
            <person name="Ivanova N."/>
            <person name="Mikhailova N."/>
            <person name="Pati A."/>
            <person name="Palaniappan K."/>
            <person name="Land M."/>
            <person name="Pan C."/>
            <person name="Rohde M."/>
            <person name="Pukall R."/>
            <person name="Goker M."/>
            <person name="Detter J.C."/>
            <person name="Woyke T."/>
            <person name="Bristow J."/>
            <person name="Eisen J.A."/>
            <person name="Markowitz V."/>
            <person name="Hugenholtz P."/>
            <person name="Kyrpides N.C."/>
            <person name="Klenk H.P."/>
            <person name="Mavromatis K."/>
        </authorList>
    </citation>
    <scope>NUCLEOTIDE SEQUENCE [LARGE SCALE GENOMIC DNA]</scope>
    <source>
        <strain evidence="3">ATCC 700253 / DSM 10332 / NAL</strain>
    </source>
</reference>
<keyword evidence="1" id="KW-0472">Membrane</keyword>
<feature type="transmembrane region" description="Helical" evidence="1">
    <location>
        <begin position="23"/>
        <end position="42"/>
    </location>
</feature>
<keyword evidence="1" id="KW-0812">Transmembrane</keyword>
<feature type="transmembrane region" description="Helical" evidence="1">
    <location>
        <begin position="132"/>
        <end position="149"/>
    </location>
</feature>
<evidence type="ECO:0000313" key="2">
    <source>
        <dbReference type="EMBL" id="AEW04331.1"/>
    </source>
</evidence>
<feature type="transmembrane region" description="Helical" evidence="1">
    <location>
        <begin position="348"/>
        <end position="366"/>
    </location>
</feature>
<sequence length="502" mass="58457">MKPEIQRGDGFQILNRRRQTRDYVVVLGGLTASIGMVALGISQTGFSGDAGWTWQTGRWILSNHGVPHTAIWSWWVPRAPWVDTEWLWQVVVAWWQAHFGFYGIEWLDLAIWVALGMLLWKGWQRWVRGPNGIIAVALFVGVWPLLLFMDTRAELVSYLAWAGTLYLIRAEYRSRRLWLLVPLTAIWAQMHGSFPLEWYALTVLAAALWWTKKPELRGVFRRVLAVLATSIVVTLINPYGLSLWTYIMHMLTNRWFVANINEWDTPPFDQPIWMLAVLLPGIAIIWRFNRWWHRVPGIIRLGLLLLTIQFMLHLRYYPYLYIAGWSAMWWVPPQWPSLDDSSVGWKPPQWIAIFTAWVIVAGNVLVPGPQFRRQNAWDSAIAWLARHPHPRLMNGPNIGGDLIAAGIHPFVDGRADIYTRLPLTWQNPETLVQTIFDLQPGFYRAWRFVHPRTIIDDPNQPVNLWLSEHHWREVVHGKYSTVWVAPGSLFHNNKKGSFHDYH</sequence>
<dbReference type="KEGG" id="sap:Sulac_0828"/>
<feature type="transmembrane region" description="Helical" evidence="1">
    <location>
        <begin position="272"/>
        <end position="289"/>
    </location>
</feature>
<feature type="transmembrane region" description="Helical" evidence="1">
    <location>
        <begin position="186"/>
        <end position="211"/>
    </location>
</feature>
<feature type="transmembrane region" description="Helical" evidence="1">
    <location>
        <begin position="99"/>
        <end position="120"/>
    </location>
</feature>
<evidence type="ECO:0008006" key="4">
    <source>
        <dbReference type="Google" id="ProtNLM"/>
    </source>
</evidence>
<organism evidence="2 3">
    <name type="scientific">Sulfobacillus acidophilus (strain ATCC 700253 / DSM 10332 / NAL)</name>
    <dbReference type="NCBI Taxonomy" id="679936"/>
    <lineage>
        <taxon>Bacteria</taxon>
        <taxon>Bacillati</taxon>
        <taxon>Bacillota</taxon>
        <taxon>Clostridia</taxon>
        <taxon>Eubacteriales</taxon>
        <taxon>Clostridiales Family XVII. Incertae Sedis</taxon>
        <taxon>Sulfobacillus</taxon>
    </lineage>
</organism>
<dbReference type="Proteomes" id="UP000005439">
    <property type="component" value="Chromosome"/>
</dbReference>
<keyword evidence="3" id="KW-1185">Reference proteome</keyword>
<feature type="transmembrane region" description="Helical" evidence="1">
    <location>
        <begin position="223"/>
        <end position="247"/>
    </location>
</feature>
<evidence type="ECO:0000256" key="1">
    <source>
        <dbReference type="SAM" id="Phobius"/>
    </source>
</evidence>
<dbReference type="EMBL" id="CP003179">
    <property type="protein sequence ID" value="AEW04331.1"/>
    <property type="molecule type" value="Genomic_DNA"/>
</dbReference>
<feature type="transmembrane region" description="Helical" evidence="1">
    <location>
        <begin position="301"/>
        <end position="328"/>
    </location>
</feature>
<accession>G8TS05</accession>
<protein>
    <recommendedName>
        <fullName evidence="4">Glycosyltransferase RgtA/B/C/D-like domain-containing protein</fullName>
    </recommendedName>
</protein>
<gene>
    <name evidence="2" type="ordered locus">Sulac_0828</name>
</gene>
<dbReference type="PATRIC" id="fig|679936.5.peg.879"/>
<dbReference type="HOGENOM" id="CLU_033063_0_0_9"/>
<evidence type="ECO:0000313" key="3">
    <source>
        <dbReference type="Proteomes" id="UP000005439"/>
    </source>
</evidence>
<keyword evidence="1" id="KW-1133">Transmembrane helix</keyword>
<dbReference type="STRING" id="679936.Sulac_0828"/>
<reference evidence="3" key="1">
    <citation type="submission" date="2011-12" db="EMBL/GenBank/DDBJ databases">
        <title>The complete genome of chromosome of Sulfobacillus acidophilus DSM 10332.</title>
        <authorList>
            <person name="Lucas S."/>
            <person name="Han J."/>
            <person name="Lapidus A."/>
            <person name="Bruce D."/>
            <person name="Goodwin L."/>
            <person name="Pitluck S."/>
            <person name="Peters L."/>
            <person name="Kyrpides N."/>
            <person name="Mavromatis K."/>
            <person name="Ivanova N."/>
            <person name="Mikhailova N."/>
            <person name="Chertkov O."/>
            <person name="Saunders E."/>
            <person name="Detter J.C."/>
            <person name="Tapia R."/>
            <person name="Han C."/>
            <person name="Land M."/>
            <person name="Hauser L."/>
            <person name="Markowitz V."/>
            <person name="Cheng J.-F."/>
            <person name="Hugenholtz P."/>
            <person name="Woyke T."/>
            <person name="Wu D."/>
            <person name="Pukall R."/>
            <person name="Gehrich-Schroeter G."/>
            <person name="Schneider S."/>
            <person name="Klenk H.-P."/>
            <person name="Eisen J.A."/>
        </authorList>
    </citation>
    <scope>NUCLEOTIDE SEQUENCE [LARGE SCALE GENOMIC DNA]</scope>
    <source>
        <strain evidence="3">ATCC 700253 / DSM 10332 / NAL</strain>
    </source>
</reference>
<dbReference type="AlphaFoldDB" id="G8TS05"/>